<dbReference type="InterPro" id="IPR036864">
    <property type="entry name" value="Zn2-C6_fun-type_DNA-bd_sf"/>
</dbReference>
<feature type="compositionally biased region" description="Low complexity" evidence="8">
    <location>
        <begin position="607"/>
        <end position="620"/>
    </location>
</feature>
<keyword evidence="2" id="KW-0479">Metal-binding</keyword>
<comment type="caution">
    <text evidence="10">The sequence shown here is derived from an EMBL/GenBank/DDBJ whole genome shotgun (WGS) entry which is preliminary data.</text>
</comment>
<dbReference type="Gene3D" id="4.10.240.10">
    <property type="entry name" value="Zn(2)-C6 fungal-type DNA-binding domain"/>
    <property type="match status" value="1"/>
</dbReference>
<evidence type="ECO:0000256" key="5">
    <source>
        <dbReference type="ARBA" id="ARBA00023125"/>
    </source>
</evidence>
<organism evidence="10 11">
    <name type="scientific">Aspergillus lucknowensis</name>
    <dbReference type="NCBI Taxonomy" id="176173"/>
    <lineage>
        <taxon>Eukaryota</taxon>
        <taxon>Fungi</taxon>
        <taxon>Dikarya</taxon>
        <taxon>Ascomycota</taxon>
        <taxon>Pezizomycotina</taxon>
        <taxon>Eurotiomycetes</taxon>
        <taxon>Eurotiomycetidae</taxon>
        <taxon>Eurotiales</taxon>
        <taxon>Aspergillaceae</taxon>
        <taxon>Aspergillus</taxon>
        <taxon>Aspergillus subgen. Nidulantes</taxon>
    </lineage>
</organism>
<accession>A0ABR4LHT6</accession>
<dbReference type="PROSITE" id="PS00463">
    <property type="entry name" value="ZN2_CY6_FUNGAL_1"/>
    <property type="match status" value="1"/>
</dbReference>
<evidence type="ECO:0000313" key="10">
    <source>
        <dbReference type="EMBL" id="KAL2863972.1"/>
    </source>
</evidence>
<dbReference type="PROSITE" id="PS50048">
    <property type="entry name" value="ZN2_CY6_FUNGAL_2"/>
    <property type="match status" value="1"/>
</dbReference>
<dbReference type="Pfam" id="PF04082">
    <property type="entry name" value="Fungal_trans"/>
    <property type="match status" value="1"/>
</dbReference>
<keyword evidence="5" id="KW-0238">DNA-binding</keyword>
<dbReference type="SMART" id="SM00906">
    <property type="entry name" value="Fungal_trans"/>
    <property type="match status" value="1"/>
</dbReference>
<keyword evidence="6" id="KW-0804">Transcription</keyword>
<evidence type="ECO:0000259" key="9">
    <source>
        <dbReference type="PROSITE" id="PS50048"/>
    </source>
</evidence>
<feature type="compositionally biased region" description="Polar residues" evidence="8">
    <location>
        <begin position="628"/>
        <end position="651"/>
    </location>
</feature>
<keyword evidence="4" id="KW-0805">Transcription regulation</keyword>
<keyword evidence="7" id="KW-0539">Nucleus</keyword>
<proteinExistence type="predicted"/>
<dbReference type="InterPro" id="IPR001138">
    <property type="entry name" value="Zn2Cys6_DnaBD"/>
</dbReference>
<keyword evidence="3" id="KW-0862">Zinc</keyword>
<feature type="compositionally biased region" description="Polar residues" evidence="8">
    <location>
        <begin position="118"/>
        <end position="130"/>
    </location>
</feature>
<sequence length="732" mass="81498">MARHRKIVCSACRRRKTKCDSATPSCSTCVALSSRCEYEKAPSIAYVRALQERIRQLEGAPPSRVQRGLETAHCTPAPASFNNEDADSFSVNARGDVSYHNPTSAIHEAPVEEPSKPAPQSRSPDTPTDSQRNELRQSLVANAATQKTLEILNLQTIPHGGIPATLGSVLLQLHWCWLHPMFLFVYRPAFTRDMTRLGNDDQSSYCSLTLLKVLYAHSCRFIRAPEGIWDEVMHGESFGQFTDRLMSEAKISLAMETLQAPSIPTIQALLQQSARDVACGRSSQAWLFSGMAFRMAIDLGLHVSTDKLLHYAKSLSAEDIEIRKRLFWSLYSWDKHISLYLGRMPNFVLGAENVPLVFLDDFSEDDPWEPFYGPDPKAEQLPAYPATPGHVISCFTALCKLCTIVSQLMLELYSAQPSRAKPKMAAFARIGEDLNDWWTALPPFLRILPDNIPTLSPPPHITSLNLMYHTTRILLHRPHVAGRQSSHSPAVQQSWRTCRTATTAIYDLLKMYVATFGFHHITYMNSYCTYTAATTAVYQLESDILETGSQLSLDSSTAWMELKFLLDILQRTAVAMPGLERSIGIIRTRIKKILDRQAARQLQSLFTSDPTTESTTSTKTMGDVPSLSEINHNSYSPSRERQNSLPSNLISQPNLGTSEWDSWLPAFPGQEVFYGAESMLDVQAGLSPDARSALMGSNLDPHVRLDFSISEDLSGAGALEYTGLEGSLEVEL</sequence>
<dbReference type="InterPro" id="IPR007219">
    <property type="entry name" value="XnlR_reg_dom"/>
</dbReference>
<dbReference type="CDD" id="cd12148">
    <property type="entry name" value="fungal_TF_MHR"/>
    <property type="match status" value="1"/>
</dbReference>
<dbReference type="EMBL" id="JBFXLQ010000045">
    <property type="protein sequence ID" value="KAL2863972.1"/>
    <property type="molecule type" value="Genomic_DNA"/>
</dbReference>
<dbReference type="SMART" id="SM00066">
    <property type="entry name" value="GAL4"/>
    <property type="match status" value="1"/>
</dbReference>
<keyword evidence="11" id="KW-1185">Reference proteome</keyword>
<dbReference type="CDD" id="cd00067">
    <property type="entry name" value="GAL4"/>
    <property type="match status" value="1"/>
</dbReference>
<dbReference type="RefSeq" id="XP_070882951.1">
    <property type="nucleotide sequence ID" value="XM_071033609.1"/>
</dbReference>
<feature type="region of interest" description="Disordered" evidence="8">
    <location>
        <begin position="106"/>
        <end position="132"/>
    </location>
</feature>
<evidence type="ECO:0000313" key="11">
    <source>
        <dbReference type="Proteomes" id="UP001610432"/>
    </source>
</evidence>
<feature type="domain" description="Zn(2)-C6 fungal-type" evidence="9">
    <location>
        <begin position="8"/>
        <end position="38"/>
    </location>
</feature>
<evidence type="ECO:0000256" key="6">
    <source>
        <dbReference type="ARBA" id="ARBA00023163"/>
    </source>
</evidence>
<reference evidence="10 11" key="1">
    <citation type="submission" date="2024-07" db="EMBL/GenBank/DDBJ databases">
        <title>Section-level genome sequencing and comparative genomics of Aspergillus sections Usti and Cavernicolus.</title>
        <authorList>
            <consortium name="Lawrence Berkeley National Laboratory"/>
            <person name="Nybo J.L."/>
            <person name="Vesth T.C."/>
            <person name="Theobald S."/>
            <person name="Frisvad J.C."/>
            <person name="Larsen T.O."/>
            <person name="Kjaerboelling I."/>
            <person name="Rothschild-Mancinelli K."/>
            <person name="Lyhne E.K."/>
            <person name="Kogle M.E."/>
            <person name="Barry K."/>
            <person name="Clum A."/>
            <person name="Na H."/>
            <person name="Ledsgaard L."/>
            <person name="Lin J."/>
            <person name="Lipzen A."/>
            <person name="Kuo A."/>
            <person name="Riley R."/>
            <person name="Mondo S."/>
            <person name="Labutti K."/>
            <person name="Haridas S."/>
            <person name="Pangalinan J."/>
            <person name="Salamov A.A."/>
            <person name="Simmons B.A."/>
            <person name="Magnuson J.K."/>
            <person name="Chen J."/>
            <person name="Drula E."/>
            <person name="Henrissat B."/>
            <person name="Wiebenga A."/>
            <person name="Lubbers R.J."/>
            <person name="Gomes A.C."/>
            <person name="Macurrencykelacurrency M.R."/>
            <person name="Stajich J."/>
            <person name="Grigoriev I.V."/>
            <person name="Mortensen U.H."/>
            <person name="De Vries R.P."/>
            <person name="Baker S.E."/>
            <person name="Andersen M.R."/>
        </authorList>
    </citation>
    <scope>NUCLEOTIDE SEQUENCE [LARGE SCALE GENOMIC DNA]</scope>
    <source>
        <strain evidence="10 11">CBS 449.75</strain>
    </source>
</reference>
<protein>
    <submittedName>
        <fullName evidence="10">Fungal-specific transcription factor domain-containing protein</fullName>
    </submittedName>
</protein>
<feature type="region of interest" description="Disordered" evidence="8">
    <location>
        <begin position="605"/>
        <end position="651"/>
    </location>
</feature>
<dbReference type="Pfam" id="PF00172">
    <property type="entry name" value="Zn_clus"/>
    <property type="match status" value="1"/>
</dbReference>
<dbReference type="GeneID" id="98148681"/>
<dbReference type="PANTHER" id="PTHR31313:SF85">
    <property type="entry name" value="ZN(II)2CYS6 TRANSCRIPTION FACTOR (EUROFUNG)"/>
    <property type="match status" value="1"/>
</dbReference>
<dbReference type="InterPro" id="IPR051615">
    <property type="entry name" value="Transcr_Regulatory_Elem"/>
</dbReference>
<evidence type="ECO:0000256" key="2">
    <source>
        <dbReference type="ARBA" id="ARBA00022723"/>
    </source>
</evidence>
<gene>
    <name evidence="10" type="ORF">BJX67DRAFT_384153</name>
</gene>
<evidence type="ECO:0000256" key="3">
    <source>
        <dbReference type="ARBA" id="ARBA00022833"/>
    </source>
</evidence>
<dbReference type="SUPFAM" id="SSF57701">
    <property type="entry name" value="Zn2/Cys6 DNA-binding domain"/>
    <property type="match status" value="1"/>
</dbReference>
<evidence type="ECO:0000256" key="7">
    <source>
        <dbReference type="ARBA" id="ARBA00023242"/>
    </source>
</evidence>
<dbReference type="Proteomes" id="UP001610432">
    <property type="component" value="Unassembled WGS sequence"/>
</dbReference>
<dbReference type="PANTHER" id="PTHR31313">
    <property type="entry name" value="TY1 ENHANCER ACTIVATOR"/>
    <property type="match status" value="1"/>
</dbReference>
<name>A0ABR4LHT6_9EURO</name>
<comment type="subcellular location">
    <subcellularLocation>
        <location evidence="1">Nucleus</location>
    </subcellularLocation>
</comment>
<evidence type="ECO:0000256" key="8">
    <source>
        <dbReference type="SAM" id="MobiDB-lite"/>
    </source>
</evidence>
<evidence type="ECO:0000256" key="4">
    <source>
        <dbReference type="ARBA" id="ARBA00023015"/>
    </source>
</evidence>
<evidence type="ECO:0000256" key="1">
    <source>
        <dbReference type="ARBA" id="ARBA00004123"/>
    </source>
</evidence>